<dbReference type="RefSeq" id="WP_241050392.1">
    <property type="nucleotide sequence ID" value="NZ_JAKZBV010000001.1"/>
</dbReference>
<evidence type="ECO:0000313" key="3">
    <source>
        <dbReference type="Proteomes" id="UP001202922"/>
    </source>
</evidence>
<gene>
    <name evidence="2" type="ORF">L0M17_00970</name>
</gene>
<dbReference type="Gene3D" id="1.20.120.520">
    <property type="entry name" value="nmb1532 protein domain like"/>
    <property type="match status" value="1"/>
</dbReference>
<dbReference type="EMBL" id="JAKZBV010000001">
    <property type="protein sequence ID" value="MCH6468568.1"/>
    <property type="molecule type" value="Genomic_DNA"/>
</dbReference>
<reference evidence="2 3" key="1">
    <citation type="submission" date="2022-03" db="EMBL/GenBank/DDBJ databases">
        <title>Sinomonas sp. isolated from a soil.</title>
        <authorList>
            <person name="Han J."/>
            <person name="Kim D.-U."/>
        </authorList>
    </citation>
    <scope>NUCLEOTIDE SEQUENCE [LARGE SCALE GENOMIC DNA]</scope>
    <source>
        <strain evidence="2 3">5-5</strain>
    </source>
</reference>
<organism evidence="2 3">
    <name type="scientific">Sinomonas terrae</name>
    <dbReference type="NCBI Taxonomy" id="2908838"/>
    <lineage>
        <taxon>Bacteria</taxon>
        <taxon>Bacillati</taxon>
        <taxon>Actinomycetota</taxon>
        <taxon>Actinomycetes</taxon>
        <taxon>Micrococcales</taxon>
        <taxon>Micrococcaceae</taxon>
        <taxon>Sinomonas</taxon>
    </lineage>
</organism>
<comment type="caution">
    <text evidence="2">The sequence shown here is derived from an EMBL/GenBank/DDBJ whole genome shotgun (WGS) entry which is preliminary data.</text>
</comment>
<dbReference type="PANTHER" id="PTHR35585">
    <property type="entry name" value="HHE DOMAIN PROTEIN (AFU_ORTHOLOGUE AFUA_4G00730)"/>
    <property type="match status" value="1"/>
</dbReference>
<evidence type="ECO:0000313" key="2">
    <source>
        <dbReference type="EMBL" id="MCH6468568.1"/>
    </source>
</evidence>
<dbReference type="Pfam" id="PF01814">
    <property type="entry name" value="Hemerythrin"/>
    <property type="match status" value="1"/>
</dbReference>
<accession>A0ABS9TVX2</accession>
<keyword evidence="3" id="KW-1185">Reference proteome</keyword>
<sequence length="170" mass="19227">MDITEVILNDHHEQRRMFGILEEVSPADTEALGSVWKRLRILLEVHAAAEEKLFYPRLLKLQKDLIAQESPGEETEDAVHDHNEIRDAIAAVEGHEVGSVEWLRAVAEVNEVNGDHMAEEERQGLTDFRRHVGLEERHTMAVAFAAFEAEHAGGISAHDVDPKQYLREHG</sequence>
<evidence type="ECO:0000259" key="1">
    <source>
        <dbReference type="Pfam" id="PF01814"/>
    </source>
</evidence>
<feature type="domain" description="Hemerythrin-like" evidence="1">
    <location>
        <begin position="3"/>
        <end position="122"/>
    </location>
</feature>
<proteinExistence type="predicted"/>
<dbReference type="InterPro" id="IPR012312">
    <property type="entry name" value="Hemerythrin-like"/>
</dbReference>
<protein>
    <submittedName>
        <fullName evidence="2">Hemerythrin domain-containing protein</fullName>
    </submittedName>
</protein>
<dbReference type="PANTHER" id="PTHR35585:SF1">
    <property type="entry name" value="HHE DOMAIN PROTEIN (AFU_ORTHOLOGUE AFUA_4G00730)"/>
    <property type="match status" value="1"/>
</dbReference>
<dbReference type="Proteomes" id="UP001202922">
    <property type="component" value="Unassembled WGS sequence"/>
</dbReference>
<name>A0ABS9TVX2_9MICC</name>